<dbReference type="AlphaFoldDB" id="A0A231GZ35"/>
<comment type="caution">
    <text evidence="5">The sequence shown here is derived from an EMBL/GenBank/DDBJ whole genome shotgun (WGS) entry which is preliminary data.</text>
</comment>
<keyword evidence="4" id="KW-0472">Membrane</keyword>
<evidence type="ECO:0000313" key="5">
    <source>
        <dbReference type="EMBL" id="OXR41832.1"/>
    </source>
</evidence>
<keyword evidence="4" id="KW-1133">Transmembrane helix</keyword>
<evidence type="ECO:0000313" key="6">
    <source>
        <dbReference type="Proteomes" id="UP000215506"/>
    </source>
</evidence>
<keyword evidence="3" id="KW-0949">S-adenosyl-L-methionine</keyword>
<evidence type="ECO:0008006" key="7">
    <source>
        <dbReference type="Google" id="ProtNLM"/>
    </source>
</evidence>
<dbReference type="CDD" id="cd02440">
    <property type="entry name" value="AdoMet_MTases"/>
    <property type="match status" value="1"/>
</dbReference>
<sequence>MSKHSAAIVASAVSAASSIMLAARRPAVFGLRLPRAALAAVAAIALAIAANESVGKPVMFLRWSYVRFLFGLRHMGATWQVGDGREQALADYVCAHARRNDIDDVIRAIDEFCYTKSYLINIGDEKGRILDRAVAAAQPRRLLELGTYCGYSALRMARVMPADAVLYSIEFNAANAAVARRIWDHAGVGDRIVVIVGTLGDDGKTLGALAGEHEFSPGTLDFAFLDHEKDEYLPDLHRILDQAWLRPGAVVVADNVKYPGAPEYRAFMRRHEGTRWTTREHRTHAEYQKVLKDLVLESTYLG</sequence>
<evidence type="ECO:0000256" key="2">
    <source>
        <dbReference type="ARBA" id="ARBA00022679"/>
    </source>
</evidence>
<dbReference type="Pfam" id="PF01596">
    <property type="entry name" value="Methyltransf_3"/>
    <property type="match status" value="1"/>
</dbReference>
<feature type="transmembrane region" description="Helical" evidence="4">
    <location>
        <begin position="32"/>
        <end position="50"/>
    </location>
</feature>
<dbReference type="Proteomes" id="UP000215506">
    <property type="component" value="Unassembled WGS sequence"/>
</dbReference>
<dbReference type="Gene3D" id="3.40.50.150">
    <property type="entry name" value="Vaccinia Virus protein VP39"/>
    <property type="match status" value="1"/>
</dbReference>
<evidence type="ECO:0000256" key="4">
    <source>
        <dbReference type="SAM" id="Phobius"/>
    </source>
</evidence>
<keyword evidence="1" id="KW-0489">Methyltransferase</keyword>
<evidence type="ECO:0000256" key="3">
    <source>
        <dbReference type="ARBA" id="ARBA00022691"/>
    </source>
</evidence>
<dbReference type="SUPFAM" id="SSF53335">
    <property type="entry name" value="S-adenosyl-L-methionine-dependent methyltransferases"/>
    <property type="match status" value="1"/>
</dbReference>
<reference evidence="5 6" key="1">
    <citation type="submission" date="2017-07" db="EMBL/GenBank/DDBJ databases">
        <title>First draft Genome Sequence of Nocardia cerradoensis isolated from human infection.</title>
        <authorList>
            <person name="Carrasco G."/>
        </authorList>
    </citation>
    <scope>NUCLEOTIDE SEQUENCE [LARGE SCALE GENOMIC DNA]</scope>
    <source>
        <strain evidence="5 6">CNM20130759</strain>
    </source>
</reference>
<evidence type="ECO:0000256" key="1">
    <source>
        <dbReference type="ARBA" id="ARBA00022603"/>
    </source>
</evidence>
<dbReference type="PANTHER" id="PTHR43836">
    <property type="entry name" value="CATECHOL O-METHYLTRANSFERASE 1-RELATED"/>
    <property type="match status" value="1"/>
</dbReference>
<dbReference type="PANTHER" id="PTHR43836:SF2">
    <property type="entry name" value="CATECHOL O-METHYLTRANSFERASE 1-RELATED"/>
    <property type="match status" value="1"/>
</dbReference>
<dbReference type="InterPro" id="IPR029063">
    <property type="entry name" value="SAM-dependent_MTases_sf"/>
</dbReference>
<dbReference type="GO" id="GO:0032259">
    <property type="term" value="P:methylation"/>
    <property type="evidence" value="ECO:0007669"/>
    <property type="project" value="UniProtKB-KW"/>
</dbReference>
<dbReference type="InterPro" id="IPR002935">
    <property type="entry name" value="SAM_O-MeTrfase"/>
</dbReference>
<dbReference type="PROSITE" id="PS51682">
    <property type="entry name" value="SAM_OMT_I"/>
    <property type="match status" value="1"/>
</dbReference>
<organism evidence="5 6">
    <name type="scientific">Nocardia cerradoensis</name>
    <dbReference type="NCBI Taxonomy" id="85688"/>
    <lineage>
        <taxon>Bacteria</taxon>
        <taxon>Bacillati</taxon>
        <taxon>Actinomycetota</taxon>
        <taxon>Actinomycetes</taxon>
        <taxon>Mycobacteriales</taxon>
        <taxon>Nocardiaceae</taxon>
        <taxon>Nocardia</taxon>
    </lineage>
</organism>
<dbReference type="EMBL" id="NGAF01000017">
    <property type="protein sequence ID" value="OXR41832.1"/>
    <property type="molecule type" value="Genomic_DNA"/>
</dbReference>
<keyword evidence="4" id="KW-0812">Transmembrane</keyword>
<gene>
    <name evidence="5" type="ORF">B7C42_06174</name>
</gene>
<accession>A0A231GZ35</accession>
<keyword evidence="2" id="KW-0808">Transferase</keyword>
<name>A0A231GZ35_9NOCA</name>
<dbReference type="GO" id="GO:0008171">
    <property type="term" value="F:O-methyltransferase activity"/>
    <property type="evidence" value="ECO:0007669"/>
    <property type="project" value="InterPro"/>
</dbReference>
<proteinExistence type="predicted"/>
<protein>
    <recommendedName>
        <fullName evidence="7">Catechol O-methyltransferase</fullName>
    </recommendedName>
</protein>
<keyword evidence="6" id="KW-1185">Reference proteome</keyword>